<dbReference type="InterPro" id="IPR011322">
    <property type="entry name" value="N-reg_PII-like_a/b"/>
</dbReference>
<organism evidence="1">
    <name type="scientific">freshwater metagenome</name>
    <dbReference type="NCBI Taxonomy" id="449393"/>
    <lineage>
        <taxon>unclassified sequences</taxon>
        <taxon>metagenomes</taxon>
        <taxon>ecological metagenomes</taxon>
    </lineage>
</organism>
<gene>
    <name evidence="1" type="ORF">UFOPK3461_00698</name>
</gene>
<sequence>MKLITAILKPIKLDDVKNALDAANIHGMTVSETRGYGRQKGKTEFYRGASYSDDFIQKVRVEVLVADSNLNTVLDVIVKAAHTGSIGDGKIWITNVEEVIRVRTGERGNDAI</sequence>
<dbReference type="GO" id="GO:0030234">
    <property type="term" value="F:enzyme regulator activity"/>
    <property type="evidence" value="ECO:0007669"/>
    <property type="project" value="InterPro"/>
</dbReference>
<proteinExistence type="predicted"/>
<dbReference type="PANTHER" id="PTHR30115">
    <property type="entry name" value="NITROGEN REGULATORY PROTEIN P-II"/>
    <property type="match status" value="1"/>
</dbReference>
<dbReference type="InterPro" id="IPR017918">
    <property type="entry name" value="N-reg_PII_CS"/>
</dbReference>
<dbReference type="PROSITE" id="PS51343">
    <property type="entry name" value="PII_GLNB_DOM"/>
    <property type="match status" value="1"/>
</dbReference>
<dbReference type="PRINTS" id="PR00340">
    <property type="entry name" value="PIIGLNB"/>
</dbReference>
<name>A0A6J7E3H5_9ZZZZ</name>
<dbReference type="EMBL" id="CAFBLW010000051">
    <property type="protein sequence ID" value="CAB4877642.1"/>
    <property type="molecule type" value="Genomic_DNA"/>
</dbReference>
<dbReference type="GO" id="GO:0005829">
    <property type="term" value="C:cytosol"/>
    <property type="evidence" value="ECO:0007669"/>
    <property type="project" value="TreeGrafter"/>
</dbReference>
<dbReference type="GO" id="GO:0006808">
    <property type="term" value="P:regulation of nitrogen utilization"/>
    <property type="evidence" value="ECO:0007669"/>
    <property type="project" value="InterPro"/>
</dbReference>
<accession>A0A6J7E3H5</accession>
<dbReference type="SUPFAM" id="SSF54913">
    <property type="entry name" value="GlnB-like"/>
    <property type="match status" value="1"/>
</dbReference>
<dbReference type="AlphaFoldDB" id="A0A6J7E3H5"/>
<dbReference type="PROSITE" id="PS00638">
    <property type="entry name" value="PII_GLNB_CTER"/>
    <property type="match status" value="1"/>
</dbReference>
<dbReference type="GO" id="GO:0005524">
    <property type="term" value="F:ATP binding"/>
    <property type="evidence" value="ECO:0007669"/>
    <property type="project" value="TreeGrafter"/>
</dbReference>
<dbReference type="SMART" id="SM00938">
    <property type="entry name" value="P-II"/>
    <property type="match status" value="1"/>
</dbReference>
<dbReference type="InterPro" id="IPR015867">
    <property type="entry name" value="N-reg_PII/ATP_PRibTrfase_C"/>
</dbReference>
<dbReference type="PANTHER" id="PTHR30115:SF11">
    <property type="entry name" value="NITROGEN REGULATORY PROTEIN P-II HOMOLOG"/>
    <property type="match status" value="1"/>
</dbReference>
<evidence type="ECO:0000313" key="1">
    <source>
        <dbReference type="EMBL" id="CAB4877642.1"/>
    </source>
</evidence>
<protein>
    <submittedName>
        <fullName evidence="1">Unannotated protein</fullName>
    </submittedName>
</protein>
<dbReference type="InterPro" id="IPR002187">
    <property type="entry name" value="N-reg_PII"/>
</dbReference>
<reference evidence="1" key="1">
    <citation type="submission" date="2020-05" db="EMBL/GenBank/DDBJ databases">
        <authorList>
            <person name="Chiriac C."/>
            <person name="Salcher M."/>
            <person name="Ghai R."/>
            <person name="Kavagutti S V."/>
        </authorList>
    </citation>
    <scope>NUCLEOTIDE SEQUENCE</scope>
</reference>
<dbReference type="Gene3D" id="3.30.70.120">
    <property type="match status" value="1"/>
</dbReference>
<dbReference type="Pfam" id="PF00543">
    <property type="entry name" value="P-II"/>
    <property type="match status" value="1"/>
</dbReference>